<evidence type="ECO:0000313" key="4">
    <source>
        <dbReference type="Proteomes" id="UP001263371"/>
    </source>
</evidence>
<gene>
    <name evidence="3" type="ORF">RWH45_04085</name>
</gene>
<comment type="caution">
    <text evidence="3">The sequence shown here is derived from an EMBL/GenBank/DDBJ whole genome shotgun (WGS) entry which is preliminary data.</text>
</comment>
<evidence type="ECO:0000256" key="2">
    <source>
        <dbReference type="SAM" id="SignalP"/>
    </source>
</evidence>
<feature type="compositionally biased region" description="Polar residues" evidence="1">
    <location>
        <begin position="41"/>
        <end position="66"/>
    </location>
</feature>
<reference evidence="3 4" key="1">
    <citation type="submission" date="2023-09" db="EMBL/GenBank/DDBJ databases">
        <title>Microbacterium fusihabitans sp. nov., Microbacterium phycihabitans sp. nov., and Microbacterium cervinum sp. nov., isolated from dried seaweeds of beach.</title>
        <authorList>
            <person name="Lee S.D."/>
        </authorList>
    </citation>
    <scope>NUCLEOTIDE SEQUENCE [LARGE SCALE GENOMIC DNA]</scope>
    <source>
        <strain evidence="3 4">KSW4-17</strain>
    </source>
</reference>
<dbReference type="Proteomes" id="UP001263371">
    <property type="component" value="Unassembled WGS sequence"/>
</dbReference>
<dbReference type="PROSITE" id="PS51318">
    <property type="entry name" value="TAT"/>
    <property type="match status" value="1"/>
</dbReference>
<keyword evidence="4" id="KW-1185">Reference proteome</keyword>
<feature type="region of interest" description="Disordered" evidence="1">
    <location>
        <begin position="40"/>
        <end position="72"/>
    </location>
</feature>
<sequence length="195" mass="19849">MSTENSETATGSVSRRAVIKTAAWAAPVIAVAVAAPLASASTTGPQPVPSGSASTLDGGTSISTYRGGNPNEIRINQSTSGFGFFIYDGNGDEYPAGSYYASAPTITVKWSGSGDYTPILQNLRGWTQSGGTVASGTSGSITFSYSGQLLNGSANRVPAPYVILRPTSGNTLPPTRAVVEASAVNFETIDSGVTI</sequence>
<organism evidence="3 4">
    <name type="scientific">Microbacterium galbum</name>
    <dbReference type="NCBI Taxonomy" id="3075994"/>
    <lineage>
        <taxon>Bacteria</taxon>
        <taxon>Bacillati</taxon>
        <taxon>Actinomycetota</taxon>
        <taxon>Actinomycetes</taxon>
        <taxon>Micrococcales</taxon>
        <taxon>Microbacteriaceae</taxon>
        <taxon>Microbacterium</taxon>
    </lineage>
</organism>
<accession>A0ABU3T4X9</accession>
<proteinExistence type="predicted"/>
<feature type="chain" id="PRO_5046315219" evidence="2">
    <location>
        <begin position="41"/>
        <end position="195"/>
    </location>
</feature>
<evidence type="ECO:0000256" key="1">
    <source>
        <dbReference type="SAM" id="MobiDB-lite"/>
    </source>
</evidence>
<dbReference type="InterPro" id="IPR006311">
    <property type="entry name" value="TAT_signal"/>
</dbReference>
<dbReference type="EMBL" id="JAWDIS010000001">
    <property type="protein sequence ID" value="MDU0366383.1"/>
    <property type="molecule type" value="Genomic_DNA"/>
</dbReference>
<name>A0ABU3T4X9_9MICO</name>
<protein>
    <submittedName>
        <fullName evidence="3">Uncharacterized protein</fullName>
    </submittedName>
</protein>
<dbReference type="RefSeq" id="WP_315993617.1">
    <property type="nucleotide sequence ID" value="NZ_JAWDIS010000001.1"/>
</dbReference>
<keyword evidence="2" id="KW-0732">Signal</keyword>
<evidence type="ECO:0000313" key="3">
    <source>
        <dbReference type="EMBL" id="MDU0366383.1"/>
    </source>
</evidence>
<feature type="signal peptide" evidence="2">
    <location>
        <begin position="1"/>
        <end position="40"/>
    </location>
</feature>